<sequence length="146" mass="15809">MVYLQQRLQSHVSVLGPLRAGQMEAGSCQKLYGNGKSAVGPRLKVLKGIKCITLGSVACLQEFKGSWPELVCARLAGVRVHRTTKEDERNSTSPMNEMADLATTDMEKAEYSTTFLPWSSPASALATLPNPQNPTAATGRIKYCPP</sequence>
<evidence type="ECO:0000313" key="3">
    <source>
        <dbReference type="Proteomes" id="UP001333110"/>
    </source>
</evidence>
<dbReference type="EMBL" id="JAUNZN010000009">
    <property type="protein sequence ID" value="KAK4815903.1"/>
    <property type="molecule type" value="Genomic_DNA"/>
</dbReference>
<protein>
    <submittedName>
        <fullName evidence="2">Uncharacterized protein</fullName>
    </submittedName>
</protein>
<gene>
    <name evidence="2" type="ORF">QYF61_009954</name>
</gene>
<evidence type="ECO:0000256" key="1">
    <source>
        <dbReference type="SAM" id="MobiDB-lite"/>
    </source>
</evidence>
<dbReference type="Proteomes" id="UP001333110">
    <property type="component" value="Unassembled WGS sequence"/>
</dbReference>
<evidence type="ECO:0000313" key="2">
    <source>
        <dbReference type="EMBL" id="KAK4815903.1"/>
    </source>
</evidence>
<feature type="region of interest" description="Disordered" evidence="1">
    <location>
        <begin position="126"/>
        <end position="146"/>
    </location>
</feature>
<dbReference type="AlphaFoldDB" id="A0AAN7NRQ9"/>
<reference evidence="2 3" key="1">
    <citation type="journal article" date="2023" name="J. Hered.">
        <title>Chromosome-level genome of the wood stork (Mycteria americana) provides insight into avian chromosome evolution.</title>
        <authorList>
            <person name="Flamio R. Jr."/>
            <person name="Ramstad K.M."/>
        </authorList>
    </citation>
    <scope>NUCLEOTIDE SEQUENCE [LARGE SCALE GENOMIC DNA]</scope>
    <source>
        <strain evidence="2">JAX WOST 10</strain>
    </source>
</reference>
<name>A0AAN7NRQ9_MYCAM</name>
<proteinExistence type="predicted"/>
<accession>A0AAN7NRQ9</accession>
<keyword evidence="3" id="KW-1185">Reference proteome</keyword>
<comment type="caution">
    <text evidence="2">The sequence shown here is derived from an EMBL/GenBank/DDBJ whole genome shotgun (WGS) entry which is preliminary data.</text>
</comment>
<organism evidence="2 3">
    <name type="scientific">Mycteria americana</name>
    <name type="common">Wood stork</name>
    <dbReference type="NCBI Taxonomy" id="33587"/>
    <lineage>
        <taxon>Eukaryota</taxon>
        <taxon>Metazoa</taxon>
        <taxon>Chordata</taxon>
        <taxon>Craniata</taxon>
        <taxon>Vertebrata</taxon>
        <taxon>Euteleostomi</taxon>
        <taxon>Archelosauria</taxon>
        <taxon>Archosauria</taxon>
        <taxon>Dinosauria</taxon>
        <taxon>Saurischia</taxon>
        <taxon>Theropoda</taxon>
        <taxon>Coelurosauria</taxon>
        <taxon>Aves</taxon>
        <taxon>Neognathae</taxon>
        <taxon>Neoaves</taxon>
        <taxon>Aequornithes</taxon>
        <taxon>Ciconiiformes</taxon>
        <taxon>Ciconiidae</taxon>
        <taxon>Mycteria</taxon>
    </lineage>
</organism>